<evidence type="ECO:0000256" key="5">
    <source>
        <dbReference type="ARBA" id="ARBA00022679"/>
    </source>
</evidence>
<keyword evidence="8" id="KW-0418">Kinase</keyword>
<evidence type="ECO:0000256" key="7">
    <source>
        <dbReference type="ARBA" id="ARBA00022741"/>
    </source>
</evidence>
<dbReference type="PANTHER" id="PTHR14217:SF1">
    <property type="entry name" value="INOSITOL-TETRAKISPHOSPHATE 1-KINASE"/>
    <property type="match status" value="1"/>
</dbReference>
<dbReference type="PANTHER" id="PTHR14217">
    <property type="entry name" value="INOSITOL-TETRAKISPHOSPHATE 1-KINASE"/>
    <property type="match status" value="1"/>
</dbReference>
<evidence type="ECO:0000313" key="13">
    <source>
        <dbReference type="Proteomes" id="UP001491310"/>
    </source>
</evidence>
<keyword evidence="9" id="KW-0067">ATP-binding</keyword>
<evidence type="ECO:0000313" key="12">
    <source>
        <dbReference type="EMBL" id="KAK9909729.1"/>
    </source>
</evidence>
<evidence type="ECO:0000256" key="8">
    <source>
        <dbReference type="ARBA" id="ARBA00022777"/>
    </source>
</evidence>
<evidence type="ECO:0000256" key="10">
    <source>
        <dbReference type="ARBA" id="ARBA00022842"/>
    </source>
</evidence>
<keyword evidence="6" id="KW-0479">Metal-binding</keyword>
<dbReference type="InterPro" id="IPR008656">
    <property type="entry name" value="Inositol_tetrakis-P_1-kinase"/>
</dbReference>
<evidence type="ECO:0000256" key="2">
    <source>
        <dbReference type="ARBA" id="ARBA00009601"/>
    </source>
</evidence>
<keyword evidence="5" id="KW-0808">Transferase</keyword>
<comment type="subunit">
    <text evidence="3">Monomer.</text>
</comment>
<reference evidence="12 13" key="1">
    <citation type="journal article" date="2024" name="Nat. Commun.">
        <title>Phylogenomics reveals the evolutionary origins of lichenization in chlorophyte algae.</title>
        <authorList>
            <person name="Puginier C."/>
            <person name="Libourel C."/>
            <person name="Otte J."/>
            <person name="Skaloud P."/>
            <person name="Haon M."/>
            <person name="Grisel S."/>
            <person name="Petersen M."/>
            <person name="Berrin J.G."/>
            <person name="Delaux P.M."/>
            <person name="Dal Grande F."/>
            <person name="Keller J."/>
        </authorList>
    </citation>
    <scope>NUCLEOTIDE SEQUENCE [LARGE SCALE GENOMIC DNA]</scope>
    <source>
        <strain evidence="12 13">SAG 216-7</strain>
    </source>
</reference>
<gene>
    <name evidence="12" type="ORF">WJX75_006658</name>
</gene>
<feature type="domain" description="Inositol 1,3,4-trisphosphate 5/6-kinase ATP-grasp" evidence="11">
    <location>
        <begin position="111"/>
        <end position="198"/>
    </location>
</feature>
<protein>
    <recommendedName>
        <fullName evidence="4">inositol-1,3,4-trisphosphate 5/6-kinase</fullName>
        <ecNumber evidence="4">2.7.1.159</ecNumber>
    </recommendedName>
</protein>
<name>A0ABR2YRP5_9CHLO</name>
<evidence type="ECO:0000256" key="1">
    <source>
        <dbReference type="ARBA" id="ARBA00001946"/>
    </source>
</evidence>
<dbReference type="EMBL" id="JALJOT010000006">
    <property type="protein sequence ID" value="KAK9909729.1"/>
    <property type="molecule type" value="Genomic_DNA"/>
</dbReference>
<evidence type="ECO:0000256" key="6">
    <source>
        <dbReference type="ARBA" id="ARBA00022723"/>
    </source>
</evidence>
<accession>A0ABR2YRP5</accession>
<evidence type="ECO:0000256" key="3">
    <source>
        <dbReference type="ARBA" id="ARBA00011245"/>
    </source>
</evidence>
<dbReference type="Gene3D" id="3.30.470.20">
    <property type="entry name" value="ATP-grasp fold, B domain"/>
    <property type="match status" value="1"/>
</dbReference>
<dbReference type="Proteomes" id="UP001491310">
    <property type="component" value="Unassembled WGS sequence"/>
</dbReference>
<dbReference type="Pfam" id="PF05770">
    <property type="entry name" value="Ins134_P3_kin"/>
    <property type="match status" value="1"/>
</dbReference>
<organism evidence="12 13">
    <name type="scientific">Coccomyxa subellipsoidea</name>
    <dbReference type="NCBI Taxonomy" id="248742"/>
    <lineage>
        <taxon>Eukaryota</taxon>
        <taxon>Viridiplantae</taxon>
        <taxon>Chlorophyta</taxon>
        <taxon>core chlorophytes</taxon>
        <taxon>Trebouxiophyceae</taxon>
        <taxon>Trebouxiophyceae incertae sedis</taxon>
        <taxon>Coccomyxaceae</taxon>
        <taxon>Coccomyxa</taxon>
    </lineage>
</organism>
<sequence length="204" mass="21567">MSRWRDFLKRGFFPVVPAKGVAFARIDVHSPGAWIPSFDILLHKATDHLLGLDGTGKPIFSPEMTALLTTVQSSASIACLDNPASLSKVTNRESMANLLKGARAASPDINLATPAWVKVDGSEGTAAIWQKFSDAGLVAPIVLKPLQACGGPNAHNMTIILAQSGCESWHGATFPAFAQTFINHGGVVHKVSVLGKKVNPSLSC</sequence>
<keyword evidence="13" id="KW-1185">Reference proteome</keyword>
<keyword evidence="10" id="KW-0460">Magnesium</keyword>
<comment type="cofactor">
    <cofactor evidence="1">
        <name>Mg(2+)</name>
        <dbReference type="ChEBI" id="CHEBI:18420"/>
    </cofactor>
</comment>
<proteinExistence type="inferred from homology"/>
<evidence type="ECO:0000256" key="4">
    <source>
        <dbReference type="ARBA" id="ARBA00012017"/>
    </source>
</evidence>
<dbReference type="InterPro" id="IPR040464">
    <property type="entry name" value="InsP(3)kin_ATP-grasp"/>
</dbReference>
<evidence type="ECO:0000256" key="9">
    <source>
        <dbReference type="ARBA" id="ARBA00022840"/>
    </source>
</evidence>
<dbReference type="EC" id="2.7.1.159" evidence="4"/>
<evidence type="ECO:0000259" key="11">
    <source>
        <dbReference type="Pfam" id="PF05770"/>
    </source>
</evidence>
<comment type="caution">
    <text evidence="12">The sequence shown here is derived from an EMBL/GenBank/DDBJ whole genome shotgun (WGS) entry which is preliminary data.</text>
</comment>
<comment type="similarity">
    <text evidence="2">Belongs to the ITPK1 family.</text>
</comment>
<keyword evidence="7" id="KW-0547">Nucleotide-binding</keyword>